<keyword evidence="8 9" id="KW-0539">Nucleus</keyword>
<reference evidence="12 13" key="1">
    <citation type="journal article" date="2021" name="Elife">
        <title>Chloroplast acquisition without the gene transfer in kleptoplastic sea slugs, Plakobranchus ocellatus.</title>
        <authorList>
            <person name="Maeda T."/>
            <person name="Takahashi S."/>
            <person name="Yoshida T."/>
            <person name="Shimamura S."/>
            <person name="Takaki Y."/>
            <person name="Nagai Y."/>
            <person name="Toyoda A."/>
            <person name="Suzuki Y."/>
            <person name="Arimoto A."/>
            <person name="Ishii H."/>
            <person name="Satoh N."/>
            <person name="Nishiyama T."/>
            <person name="Hasebe M."/>
            <person name="Maruyama T."/>
            <person name="Minagawa J."/>
            <person name="Obokata J."/>
            <person name="Shigenobu S."/>
        </authorList>
    </citation>
    <scope>NUCLEOTIDE SEQUENCE [LARGE SCALE GENOMIC DNA]</scope>
</reference>
<evidence type="ECO:0000256" key="10">
    <source>
        <dbReference type="PIRSR" id="PIRSR000817-1"/>
    </source>
</evidence>
<dbReference type="GO" id="GO:0003887">
    <property type="term" value="F:DNA-directed DNA polymerase activity"/>
    <property type="evidence" value="ECO:0007669"/>
    <property type="project" value="UniProtKB-UniRule"/>
</dbReference>
<dbReference type="InterPro" id="IPR027421">
    <property type="entry name" value="DNA_pol_lamdba_lyase_dom_sf"/>
</dbReference>
<evidence type="ECO:0000256" key="3">
    <source>
        <dbReference type="ARBA" id="ARBA00008323"/>
    </source>
</evidence>
<dbReference type="Pfam" id="PF14792">
    <property type="entry name" value="DNA_pol_B_palm"/>
    <property type="match status" value="1"/>
</dbReference>
<dbReference type="Pfam" id="PF10391">
    <property type="entry name" value="DNA_pol_lambd_f"/>
    <property type="match status" value="1"/>
</dbReference>
<dbReference type="Proteomes" id="UP000735302">
    <property type="component" value="Unassembled WGS sequence"/>
</dbReference>
<comment type="caution">
    <text evidence="12">The sequence shown here is derived from an EMBL/GenBank/DDBJ whole genome shotgun (WGS) entry which is preliminary data.</text>
</comment>
<dbReference type="GO" id="GO:0006303">
    <property type="term" value="P:double-strand break repair via nonhomologous end joining"/>
    <property type="evidence" value="ECO:0007669"/>
    <property type="project" value="TreeGrafter"/>
</dbReference>
<gene>
    <name evidence="12" type="ORF">PoB_001711500</name>
</gene>
<comment type="cofactor">
    <cofactor evidence="1 10">
        <name>Mg(2+)</name>
        <dbReference type="ChEBI" id="CHEBI:18420"/>
    </cofactor>
</comment>
<evidence type="ECO:0000256" key="4">
    <source>
        <dbReference type="ARBA" id="ARBA00022679"/>
    </source>
</evidence>
<keyword evidence="13" id="KW-1185">Reference proteome</keyword>
<keyword evidence="6 9" id="KW-0479">Metal-binding</keyword>
<evidence type="ECO:0000256" key="6">
    <source>
        <dbReference type="ARBA" id="ARBA00022723"/>
    </source>
</evidence>
<keyword evidence="5 9" id="KW-0548">Nucleotidyltransferase</keyword>
<dbReference type="InterPro" id="IPR037160">
    <property type="entry name" value="DNA_Pol_thumb_sf"/>
</dbReference>
<dbReference type="Gene3D" id="3.30.210.10">
    <property type="entry name" value="DNA polymerase, thumb domain"/>
    <property type="match status" value="1"/>
</dbReference>
<evidence type="ECO:0000256" key="2">
    <source>
        <dbReference type="ARBA" id="ARBA00004123"/>
    </source>
</evidence>
<sequence>MSESAHGKNELIFIMPMKFQKKRLEDMKSSLSRKGFNYTNDLSSDVTHVVTECESLDQVERYLTKNGQAIPMSASVVSTRWLVDCLKAVKYVPIKESQVLRREKTPVEPDVQNKAAKNSVSSFPEWACQRKAKLKHFNSKLTSAIEVLQEYAELRDARQDYSRALAFRRASSVLKALPFPVQRTEQLKGLKDIGEHVKGVIEDILDHGSSSEVENIVKSEWYNKMKLFTSIFGVGPSTAKTWIECGWKSVEDAQKNGCPSSDWRISWGLAFFKDLNTPVQLQEAETFFQIVKHEAELILPGVIVTLVGGFRRGKAQGHDVDILLSHPSEGAEAGLLPKLLAALGKRGLILIGHKEKSSFRSDVLYKDFKISARGQLDHFEKWLGICKFKKPNLFIKPQDLHQLEGATNTEPCSRNDELLSIDTEKIRQKCDHLPNISFEESLDDLYEPKLKKAKGSEPIDEEPNRLSAAPRDWLARRVDLIIAPQSQYYYALVGWTGSKHFNRDARLYAQKKLGLKLTSHGLFDLEKVRLKHLS</sequence>
<dbReference type="InterPro" id="IPR029398">
    <property type="entry name" value="PolB_thumb"/>
</dbReference>
<dbReference type="Pfam" id="PF14716">
    <property type="entry name" value="HHH_8"/>
    <property type="match status" value="1"/>
</dbReference>
<evidence type="ECO:0000259" key="11">
    <source>
        <dbReference type="PROSITE" id="PS50172"/>
    </source>
</evidence>
<dbReference type="InterPro" id="IPR001357">
    <property type="entry name" value="BRCT_dom"/>
</dbReference>
<dbReference type="InterPro" id="IPR036420">
    <property type="entry name" value="BRCT_dom_sf"/>
</dbReference>
<dbReference type="InterPro" id="IPR019843">
    <property type="entry name" value="DNA_pol-X_BS"/>
</dbReference>
<dbReference type="SMART" id="SM00483">
    <property type="entry name" value="POLXc"/>
    <property type="match status" value="1"/>
</dbReference>
<accession>A0AAV3Z7S1</accession>
<dbReference type="PRINTS" id="PR00869">
    <property type="entry name" value="DNAPOLX"/>
</dbReference>
<organism evidence="12 13">
    <name type="scientific">Plakobranchus ocellatus</name>
    <dbReference type="NCBI Taxonomy" id="259542"/>
    <lineage>
        <taxon>Eukaryota</taxon>
        <taxon>Metazoa</taxon>
        <taxon>Spiralia</taxon>
        <taxon>Lophotrochozoa</taxon>
        <taxon>Mollusca</taxon>
        <taxon>Gastropoda</taxon>
        <taxon>Heterobranchia</taxon>
        <taxon>Euthyneura</taxon>
        <taxon>Panpulmonata</taxon>
        <taxon>Sacoglossa</taxon>
        <taxon>Placobranchoidea</taxon>
        <taxon>Plakobranchidae</taxon>
        <taxon>Plakobranchus</taxon>
    </lineage>
</organism>
<dbReference type="PROSITE" id="PS00522">
    <property type="entry name" value="DNA_POLYMERASE_X"/>
    <property type="match status" value="1"/>
</dbReference>
<dbReference type="Gene3D" id="3.40.50.10190">
    <property type="entry name" value="BRCT domain"/>
    <property type="match status" value="1"/>
</dbReference>
<dbReference type="SUPFAM" id="SSF81301">
    <property type="entry name" value="Nucleotidyltransferase"/>
    <property type="match status" value="1"/>
</dbReference>
<dbReference type="InterPro" id="IPR010996">
    <property type="entry name" value="HHH_MUS81"/>
</dbReference>
<dbReference type="Pfam" id="PF00533">
    <property type="entry name" value="BRCT"/>
    <property type="match status" value="1"/>
</dbReference>
<evidence type="ECO:0000256" key="8">
    <source>
        <dbReference type="ARBA" id="ARBA00023242"/>
    </source>
</evidence>
<comment type="subcellular location">
    <subcellularLocation>
        <location evidence="2 9">Nucleus</location>
    </subcellularLocation>
</comment>
<dbReference type="CDD" id="cd00141">
    <property type="entry name" value="NT_POLXc"/>
    <property type="match status" value="1"/>
</dbReference>
<evidence type="ECO:0000256" key="5">
    <source>
        <dbReference type="ARBA" id="ARBA00022695"/>
    </source>
</evidence>
<dbReference type="Gene3D" id="3.30.460.10">
    <property type="entry name" value="Beta Polymerase, domain 2"/>
    <property type="match status" value="1"/>
</dbReference>
<protein>
    <submittedName>
        <fullName evidence="12">DNA polymerase mu</fullName>
    </submittedName>
</protein>
<feature type="binding site" evidence="10">
    <location>
        <position position="479"/>
    </location>
    <ligand>
        <name>Mg(2+)</name>
        <dbReference type="ChEBI" id="CHEBI:18420"/>
    </ligand>
</feature>
<keyword evidence="7 9" id="KW-0460">Magnesium</keyword>
<dbReference type="InterPro" id="IPR002054">
    <property type="entry name" value="DNA-dir_DNA_pol_X"/>
</dbReference>
<dbReference type="PROSITE" id="PS50172">
    <property type="entry name" value="BRCT"/>
    <property type="match status" value="1"/>
</dbReference>
<dbReference type="SUPFAM" id="SSF81585">
    <property type="entry name" value="PsbU/PolX domain-like"/>
    <property type="match status" value="1"/>
</dbReference>
<dbReference type="EMBL" id="BLXT01002056">
    <property type="protein sequence ID" value="GFN90609.1"/>
    <property type="molecule type" value="Genomic_DNA"/>
</dbReference>
<comment type="similarity">
    <text evidence="3 9">Belongs to the DNA polymerase type-X family.</text>
</comment>
<dbReference type="GO" id="GO:0005634">
    <property type="term" value="C:nucleus"/>
    <property type="evidence" value="ECO:0007669"/>
    <property type="project" value="UniProtKB-SubCell"/>
</dbReference>
<dbReference type="InterPro" id="IPR028207">
    <property type="entry name" value="DNA_pol_B_palm_palm"/>
</dbReference>
<dbReference type="Gene3D" id="1.10.150.20">
    <property type="entry name" value="5' to 3' exonuclease, C-terminal subdomain"/>
    <property type="match status" value="1"/>
</dbReference>
<dbReference type="SUPFAM" id="SSF52113">
    <property type="entry name" value="BRCT domain"/>
    <property type="match status" value="1"/>
</dbReference>
<feature type="binding site" evidence="10">
    <location>
        <position position="321"/>
    </location>
    <ligand>
        <name>Mg(2+)</name>
        <dbReference type="ChEBI" id="CHEBI:18420"/>
    </ligand>
</feature>
<dbReference type="GO" id="GO:0003677">
    <property type="term" value="F:DNA binding"/>
    <property type="evidence" value="ECO:0007669"/>
    <property type="project" value="UniProtKB-UniRule"/>
</dbReference>
<dbReference type="InterPro" id="IPR001726">
    <property type="entry name" value="TdT/Mu"/>
</dbReference>
<dbReference type="AlphaFoldDB" id="A0AAV3Z7S1"/>
<keyword evidence="4 9" id="KW-0808">Transferase</keyword>
<dbReference type="Gene3D" id="1.10.150.110">
    <property type="entry name" value="DNA polymerase beta, N-terminal domain-like"/>
    <property type="match status" value="1"/>
</dbReference>
<dbReference type="InterPro" id="IPR043519">
    <property type="entry name" value="NT_sf"/>
</dbReference>
<dbReference type="InterPro" id="IPR022312">
    <property type="entry name" value="DNA_pol_X"/>
</dbReference>
<dbReference type="FunFam" id="1.10.150.110:FF:000003">
    <property type="entry name" value="DNA polymerase mu"/>
    <property type="match status" value="1"/>
</dbReference>
<feature type="domain" description="BRCT" evidence="11">
    <location>
        <begin position="8"/>
        <end position="99"/>
    </location>
</feature>
<dbReference type="SUPFAM" id="SSF47802">
    <property type="entry name" value="DNA polymerase beta, N-terminal domain-like"/>
    <property type="match status" value="1"/>
</dbReference>
<evidence type="ECO:0000256" key="7">
    <source>
        <dbReference type="ARBA" id="ARBA00022842"/>
    </source>
</evidence>
<dbReference type="InterPro" id="IPR018944">
    <property type="entry name" value="DNA_pol_lambd_fingers_domain"/>
</dbReference>
<dbReference type="GO" id="GO:0046872">
    <property type="term" value="F:metal ion binding"/>
    <property type="evidence" value="ECO:0007669"/>
    <property type="project" value="UniProtKB-UniRule"/>
</dbReference>
<evidence type="ECO:0000313" key="13">
    <source>
        <dbReference type="Proteomes" id="UP000735302"/>
    </source>
</evidence>
<dbReference type="PANTHER" id="PTHR11276">
    <property type="entry name" value="DNA POLYMERASE TYPE-X FAMILY MEMBER"/>
    <property type="match status" value="1"/>
</dbReference>
<dbReference type="Pfam" id="PF14791">
    <property type="entry name" value="DNA_pol_B_thumb"/>
    <property type="match status" value="1"/>
</dbReference>
<feature type="binding site" evidence="10">
    <location>
        <position position="319"/>
    </location>
    <ligand>
        <name>Mg(2+)</name>
        <dbReference type="ChEBI" id="CHEBI:18420"/>
    </ligand>
</feature>
<evidence type="ECO:0000256" key="1">
    <source>
        <dbReference type="ARBA" id="ARBA00001946"/>
    </source>
</evidence>
<evidence type="ECO:0000256" key="9">
    <source>
        <dbReference type="PIRNR" id="PIRNR000817"/>
    </source>
</evidence>
<dbReference type="PIRSF" id="PIRSF000817">
    <property type="entry name" value="DNA_NT"/>
    <property type="match status" value="1"/>
</dbReference>
<proteinExistence type="inferred from homology"/>
<evidence type="ECO:0000313" key="12">
    <source>
        <dbReference type="EMBL" id="GFN90609.1"/>
    </source>
</evidence>
<name>A0AAV3Z7S1_9GAST</name>
<dbReference type="PANTHER" id="PTHR11276:SF40">
    <property type="entry name" value="BRCT DOMAIN-CONTAINING PROTEIN"/>
    <property type="match status" value="1"/>
</dbReference>
<dbReference type="PRINTS" id="PR00871">
    <property type="entry name" value="DNAPOLXTDT"/>
</dbReference>